<feature type="domain" description="Scytalone dehydratase-like protein Arp1 N-terminal" evidence="2">
    <location>
        <begin position="60"/>
        <end position="133"/>
    </location>
</feature>
<dbReference type="RefSeq" id="XP_007827727.1">
    <property type="nucleotide sequence ID" value="XM_007829536.1"/>
</dbReference>
<dbReference type="Pfam" id="PF26053">
    <property type="entry name" value="DUF8016"/>
    <property type="match status" value="1"/>
</dbReference>
<dbReference type="PANTHER" id="PTHR46310">
    <property type="entry name" value="AMIDASE 1"/>
    <property type="match status" value="1"/>
</dbReference>
<dbReference type="Gene3D" id="3.90.1300.10">
    <property type="entry name" value="Amidase signature (AS) domain"/>
    <property type="match status" value="1"/>
</dbReference>
<gene>
    <name evidence="3" type="ORF">PFICI_00955</name>
</gene>
<dbReference type="Proteomes" id="UP000030651">
    <property type="component" value="Unassembled WGS sequence"/>
</dbReference>
<dbReference type="AlphaFoldDB" id="W3XNP0"/>
<evidence type="ECO:0000259" key="1">
    <source>
        <dbReference type="Pfam" id="PF01425"/>
    </source>
</evidence>
<dbReference type="STRING" id="1229662.W3XNP0"/>
<dbReference type="PANTHER" id="PTHR46310:SF7">
    <property type="entry name" value="AMIDASE 1"/>
    <property type="match status" value="1"/>
</dbReference>
<proteinExistence type="predicted"/>
<dbReference type="SUPFAM" id="SSF75304">
    <property type="entry name" value="Amidase signature (AS) enzymes"/>
    <property type="match status" value="1"/>
</dbReference>
<dbReference type="OrthoDB" id="5423360at2759"/>
<dbReference type="OMA" id="ATWNDTE"/>
<protein>
    <submittedName>
        <fullName evidence="3">Uncharacterized protein</fullName>
    </submittedName>
</protein>
<keyword evidence="4" id="KW-1185">Reference proteome</keyword>
<dbReference type="InterPro" id="IPR058329">
    <property type="entry name" value="Arp1_N"/>
</dbReference>
<evidence type="ECO:0000313" key="4">
    <source>
        <dbReference type="Proteomes" id="UP000030651"/>
    </source>
</evidence>
<dbReference type="InterPro" id="IPR023631">
    <property type="entry name" value="Amidase_dom"/>
</dbReference>
<accession>W3XNP0</accession>
<organism evidence="3 4">
    <name type="scientific">Pestalotiopsis fici (strain W106-1 / CGMCC3.15140)</name>
    <dbReference type="NCBI Taxonomy" id="1229662"/>
    <lineage>
        <taxon>Eukaryota</taxon>
        <taxon>Fungi</taxon>
        <taxon>Dikarya</taxon>
        <taxon>Ascomycota</taxon>
        <taxon>Pezizomycotina</taxon>
        <taxon>Sordariomycetes</taxon>
        <taxon>Xylariomycetidae</taxon>
        <taxon>Amphisphaeriales</taxon>
        <taxon>Sporocadaceae</taxon>
        <taxon>Pestalotiopsis</taxon>
    </lineage>
</organism>
<dbReference type="Pfam" id="PF01425">
    <property type="entry name" value="Amidase"/>
    <property type="match status" value="1"/>
</dbReference>
<feature type="domain" description="Amidase" evidence="1">
    <location>
        <begin position="206"/>
        <end position="362"/>
    </location>
</feature>
<dbReference type="GeneID" id="19265968"/>
<dbReference type="eggNOG" id="KOG1211">
    <property type="taxonomic scope" value="Eukaryota"/>
</dbReference>
<dbReference type="HOGENOM" id="CLU_020129_1_0_1"/>
<name>W3XNP0_PESFW</name>
<reference evidence="4" key="1">
    <citation type="journal article" date="2015" name="BMC Genomics">
        <title>Genomic and transcriptomic analysis of the endophytic fungus Pestalotiopsis fici reveals its lifestyle and high potential for synthesis of natural products.</title>
        <authorList>
            <person name="Wang X."/>
            <person name="Zhang X."/>
            <person name="Liu L."/>
            <person name="Xiang M."/>
            <person name="Wang W."/>
            <person name="Sun X."/>
            <person name="Che Y."/>
            <person name="Guo L."/>
            <person name="Liu G."/>
            <person name="Guo L."/>
            <person name="Wang C."/>
            <person name="Yin W.B."/>
            <person name="Stadler M."/>
            <person name="Zhang X."/>
            <person name="Liu X."/>
        </authorList>
    </citation>
    <scope>NUCLEOTIDE SEQUENCE [LARGE SCALE GENOMIC DNA]</scope>
    <source>
        <strain evidence="4">W106-1 / CGMCC3.15140</strain>
    </source>
</reference>
<evidence type="ECO:0000313" key="3">
    <source>
        <dbReference type="EMBL" id="ETS87127.1"/>
    </source>
</evidence>
<dbReference type="InParanoid" id="W3XNP0"/>
<dbReference type="KEGG" id="pfy:PFICI_00955"/>
<dbReference type="EMBL" id="KI912109">
    <property type="protein sequence ID" value="ETS87127.1"/>
    <property type="molecule type" value="Genomic_DNA"/>
</dbReference>
<sequence length="643" mass="70889">MLDDQLPLTWLPASVPLAAWYQPQTVNPHGDQIFGLGDMTFLATTSAPEVSWNQFSVPFVTPAIHIITNETVITGDFLQDELAAYFSEDDVLTDGFSAMILMESSLSFRMDNSAETYISSIDAQLLFVPTDSDSPGSLVPGPVLVVADGSLIHVSKVFRLYQDIYRDFVDGIYISNGTFKPLGFFDPAWSNPLVPVPSRLYSKFDPRPLAGQRVGVKDIYDIEGLVTTCGSRAYTAVTPPSNTTAPSIQRLIDLGAVIVGKQKTAQFASAARGWEWTDAYFPQNRRGDGLLSCSASSSGGGCSIAAYDWLDYAIGTDTGQSVRQPAAFSGTFGNRPSQGLMSLEHVMPISYGTDTAGFFCRDPIKWAEAAKYWYDASLQQDSALNGLSELDVPDTDAYPVQILYPLDHLPLQNPEAEKVLQSFLGQIIHAFNMSIATINLTQTIESTTGRDMKDILADLRTLWTHDQLKDVAVPLLEKYHPEFPPLDRPHRTDFRNATWNDTEYAEAMLRRREDADKWGTNILFSTPDSCSESVIIYDIGTGGLPSFRELDLNHDTGAALPADSGTREAGSIVASYFGLVDFTLPIGQVTYYSQATYEEVFMPVSINMIAKRGCDKVMWNFVRRLAEKGILRAVQTGKQAFQE</sequence>
<evidence type="ECO:0000259" key="2">
    <source>
        <dbReference type="Pfam" id="PF26053"/>
    </source>
</evidence>
<dbReference type="InterPro" id="IPR036928">
    <property type="entry name" value="AS_sf"/>
</dbReference>